<keyword evidence="10" id="KW-1185">Reference proteome</keyword>
<dbReference type="PROSITE" id="PS00086">
    <property type="entry name" value="CYTOCHROME_P450"/>
    <property type="match status" value="1"/>
</dbReference>
<feature type="signal peptide" evidence="8">
    <location>
        <begin position="1"/>
        <end position="19"/>
    </location>
</feature>
<proteinExistence type="inferred from homology"/>
<dbReference type="Proteomes" id="UP001178507">
    <property type="component" value="Unassembled WGS sequence"/>
</dbReference>
<feature type="chain" id="PRO_5041233900" description="Cytochrome P450" evidence="8">
    <location>
        <begin position="20"/>
        <end position="450"/>
    </location>
</feature>
<evidence type="ECO:0000256" key="2">
    <source>
        <dbReference type="ARBA" id="ARBA00022617"/>
    </source>
</evidence>
<keyword evidence="3 7" id="KW-0479">Metal-binding</keyword>
<evidence type="ECO:0000256" key="1">
    <source>
        <dbReference type="ARBA" id="ARBA00010617"/>
    </source>
</evidence>
<evidence type="ECO:0000256" key="7">
    <source>
        <dbReference type="RuleBase" id="RU000461"/>
    </source>
</evidence>
<dbReference type="InterPro" id="IPR001128">
    <property type="entry name" value="Cyt_P450"/>
</dbReference>
<dbReference type="InterPro" id="IPR036396">
    <property type="entry name" value="Cyt_P450_sf"/>
</dbReference>
<dbReference type="GO" id="GO:0004497">
    <property type="term" value="F:monooxygenase activity"/>
    <property type="evidence" value="ECO:0007669"/>
    <property type="project" value="UniProtKB-KW"/>
</dbReference>
<comment type="similarity">
    <text evidence="1 7">Belongs to the cytochrome P450 family.</text>
</comment>
<dbReference type="GO" id="GO:0016125">
    <property type="term" value="P:sterol metabolic process"/>
    <property type="evidence" value="ECO:0007669"/>
    <property type="project" value="TreeGrafter"/>
</dbReference>
<dbReference type="Gene3D" id="1.10.630.10">
    <property type="entry name" value="Cytochrome P450"/>
    <property type="match status" value="1"/>
</dbReference>
<keyword evidence="6 7" id="KW-0503">Monooxygenase</keyword>
<accession>A0AA36ML11</accession>
<dbReference type="GO" id="GO:0020037">
    <property type="term" value="F:heme binding"/>
    <property type="evidence" value="ECO:0007669"/>
    <property type="project" value="InterPro"/>
</dbReference>
<dbReference type="GO" id="GO:0016705">
    <property type="term" value="F:oxidoreductase activity, acting on paired donors, with incorporation or reduction of molecular oxygen"/>
    <property type="evidence" value="ECO:0007669"/>
    <property type="project" value="InterPro"/>
</dbReference>
<evidence type="ECO:0000256" key="8">
    <source>
        <dbReference type="SAM" id="SignalP"/>
    </source>
</evidence>
<dbReference type="AlphaFoldDB" id="A0AA36ML11"/>
<keyword evidence="5 7" id="KW-0408">Iron</keyword>
<evidence type="ECO:0000256" key="6">
    <source>
        <dbReference type="ARBA" id="ARBA00023033"/>
    </source>
</evidence>
<organism evidence="9 10">
    <name type="scientific">Effrenium voratum</name>
    <dbReference type="NCBI Taxonomy" id="2562239"/>
    <lineage>
        <taxon>Eukaryota</taxon>
        <taxon>Sar</taxon>
        <taxon>Alveolata</taxon>
        <taxon>Dinophyceae</taxon>
        <taxon>Suessiales</taxon>
        <taxon>Symbiodiniaceae</taxon>
        <taxon>Effrenium</taxon>
    </lineage>
</organism>
<comment type="caution">
    <text evidence="9">The sequence shown here is derived from an EMBL/GenBank/DDBJ whole genome shotgun (WGS) entry which is preliminary data.</text>
</comment>
<sequence length="450" mass="49601">MRFSLFAMARLAGALLVLALPLAFLQPITRGPDGRGLIARRALPGRAKLPIFGDTLELLKPENMAQYQLDRRERWGGFWKTSVLFKRAVVVVGAKQMAEAMKQEARPGTMEAFFPPHHQRLFGVNSILMVSGASHLRLRNLIQKALTPKAIQRYQEYMDTSIDEFVKGCKQSEGHFPMVRQLQEAMVRIVVSALFGQNADEEEVDQLILNLRAWAKGLLSAPLTFVPWSAASRALRARKRVEDTLRNWISRSKEDGTLLSQLLYAKDEDGSTLSMEEVIDNVFTLAFAGTDTTASSLSSAFLRLSRDVALQAELRAAVAEGDPGDSLGAFLGEVLKDNPPAPFAMRLVKEPVSFSGGEVPSGWLVVYGFAGRCAEAKDSQDSQELSSNPAFGGGPRLCPGRFLATEAAKRLMQAVLGPEGFTWQLKEGQDLRQRYIPGFFPADGLLMKVQ</sequence>
<evidence type="ECO:0000313" key="9">
    <source>
        <dbReference type="EMBL" id="CAJ1371147.1"/>
    </source>
</evidence>
<name>A0AA36ML11_9DINO</name>
<dbReference type="Pfam" id="PF00067">
    <property type="entry name" value="p450"/>
    <property type="match status" value="1"/>
</dbReference>
<keyword evidence="2 7" id="KW-0349">Heme</keyword>
<dbReference type="PANTHER" id="PTHR24286">
    <property type="entry name" value="CYTOCHROME P450 26"/>
    <property type="match status" value="1"/>
</dbReference>
<dbReference type="GO" id="GO:0005506">
    <property type="term" value="F:iron ion binding"/>
    <property type="evidence" value="ECO:0007669"/>
    <property type="project" value="InterPro"/>
</dbReference>
<keyword evidence="4 7" id="KW-0560">Oxidoreductase</keyword>
<protein>
    <recommendedName>
        <fullName evidence="11">Cytochrome P450</fullName>
    </recommendedName>
</protein>
<dbReference type="InterPro" id="IPR017972">
    <property type="entry name" value="Cyt_P450_CS"/>
</dbReference>
<evidence type="ECO:0000313" key="10">
    <source>
        <dbReference type="Proteomes" id="UP001178507"/>
    </source>
</evidence>
<evidence type="ECO:0000256" key="3">
    <source>
        <dbReference type="ARBA" id="ARBA00022723"/>
    </source>
</evidence>
<evidence type="ECO:0000256" key="4">
    <source>
        <dbReference type="ARBA" id="ARBA00023002"/>
    </source>
</evidence>
<keyword evidence="8" id="KW-0732">Signal</keyword>
<dbReference type="SUPFAM" id="SSF48264">
    <property type="entry name" value="Cytochrome P450"/>
    <property type="match status" value="1"/>
</dbReference>
<dbReference type="PANTHER" id="PTHR24286:SF384">
    <property type="entry name" value="P450, PUTATIVE (EUROFUNG)-RELATED"/>
    <property type="match status" value="1"/>
</dbReference>
<reference evidence="9" key="1">
    <citation type="submission" date="2023-08" db="EMBL/GenBank/DDBJ databases">
        <authorList>
            <person name="Chen Y."/>
            <person name="Shah S."/>
            <person name="Dougan E. K."/>
            <person name="Thang M."/>
            <person name="Chan C."/>
        </authorList>
    </citation>
    <scope>NUCLEOTIDE SEQUENCE</scope>
</reference>
<evidence type="ECO:0000256" key="5">
    <source>
        <dbReference type="ARBA" id="ARBA00023004"/>
    </source>
</evidence>
<evidence type="ECO:0008006" key="11">
    <source>
        <dbReference type="Google" id="ProtNLM"/>
    </source>
</evidence>
<dbReference type="EMBL" id="CAUJNA010000058">
    <property type="protein sequence ID" value="CAJ1371147.1"/>
    <property type="molecule type" value="Genomic_DNA"/>
</dbReference>
<gene>
    <name evidence="9" type="ORF">EVOR1521_LOCUS1529</name>
</gene>